<protein>
    <submittedName>
        <fullName evidence="1">Uncharacterized protein</fullName>
    </submittedName>
</protein>
<dbReference type="HOGENOM" id="CLU_1299690_0_0_1"/>
<organism evidence="1 2">
    <name type="scientific">Edhazardia aedis (strain USNM 41457)</name>
    <name type="common">Microsporidian parasite</name>
    <dbReference type="NCBI Taxonomy" id="1003232"/>
    <lineage>
        <taxon>Eukaryota</taxon>
        <taxon>Fungi</taxon>
        <taxon>Fungi incertae sedis</taxon>
        <taxon>Microsporidia</taxon>
        <taxon>Edhazardia</taxon>
    </lineage>
</organism>
<sequence length="212" mass="25314">MTVDIHMQNLITAPDTEKIETLKHVLNSPEYKTSDLTFLNLLIESLYNLAKFTNQVNYINILLQKLTQNEQDQIFKIVTEEWWDKIENNRKDKFFYLIEKINKTPLMDLLHSNLNDELKIFFIRKLLDTEISKDTTSNYINNILDYFIMCKKVGVCRVIATYLYKYSNKLIENKKIIMKEYKKKSISAQKREMFIKMLISIKENAVIKHEEL</sequence>
<dbReference type="OrthoDB" id="2194838at2759"/>
<evidence type="ECO:0000313" key="1">
    <source>
        <dbReference type="EMBL" id="EJW01982.1"/>
    </source>
</evidence>
<evidence type="ECO:0000313" key="2">
    <source>
        <dbReference type="Proteomes" id="UP000003163"/>
    </source>
</evidence>
<dbReference type="Proteomes" id="UP000003163">
    <property type="component" value="Unassembled WGS sequence"/>
</dbReference>
<proteinExistence type="predicted"/>
<dbReference type="VEuPathDB" id="MicrosporidiaDB:EDEG_03562"/>
<accession>J9DKR4</accession>
<reference evidence="2" key="2">
    <citation type="submission" date="2015-07" db="EMBL/GenBank/DDBJ databases">
        <title>Contrasting host-pathogen interactions and genome evolution in two generalist and specialist microsporidian pathogens of mosquitoes.</title>
        <authorList>
            <consortium name="The Broad Institute Genomics Platform"/>
            <consortium name="The Broad Institute Genome Sequencing Center for Infectious Disease"/>
            <person name="Cuomo C.A."/>
            <person name="Sanscrainte N.D."/>
            <person name="Goldberg J.M."/>
            <person name="Heiman D."/>
            <person name="Young S."/>
            <person name="Zeng Q."/>
            <person name="Becnel J.J."/>
            <person name="Birren B.W."/>
        </authorList>
    </citation>
    <scope>NUCLEOTIDE SEQUENCE [LARGE SCALE GENOMIC DNA]</scope>
    <source>
        <strain evidence="2">USNM 41457</strain>
    </source>
</reference>
<gene>
    <name evidence="1" type="ORF">EDEG_03562</name>
</gene>
<reference evidence="1 2" key="1">
    <citation type="submission" date="2011-08" db="EMBL/GenBank/DDBJ databases">
        <authorList>
            <person name="Liu Z.J."/>
            <person name="Shi F.L."/>
            <person name="Lu J.Q."/>
            <person name="Li M."/>
            <person name="Wang Z.L."/>
        </authorList>
    </citation>
    <scope>NUCLEOTIDE SEQUENCE [LARGE SCALE GENOMIC DNA]</scope>
    <source>
        <strain evidence="1 2">USNM 41457</strain>
    </source>
</reference>
<comment type="caution">
    <text evidence="1">The sequence shown here is derived from an EMBL/GenBank/DDBJ whole genome shotgun (WGS) entry which is preliminary data.</text>
</comment>
<dbReference type="EMBL" id="AFBI03000098">
    <property type="protein sequence ID" value="EJW01982.1"/>
    <property type="molecule type" value="Genomic_DNA"/>
</dbReference>
<dbReference type="OMA" id="IVTEEWW"/>
<name>J9DKR4_EDHAE</name>
<keyword evidence="2" id="KW-1185">Reference proteome</keyword>
<dbReference type="AlphaFoldDB" id="J9DKR4"/>
<dbReference type="InParanoid" id="J9DKR4"/>